<feature type="compositionally biased region" description="Low complexity" evidence="1">
    <location>
        <begin position="32"/>
        <end position="44"/>
    </location>
</feature>
<dbReference type="SMART" id="SM00320">
    <property type="entry name" value="WD40"/>
    <property type="match status" value="3"/>
</dbReference>
<feature type="domain" description="Inositol polyphosphate-related phosphatase" evidence="2">
    <location>
        <begin position="766"/>
        <end position="1105"/>
    </location>
</feature>
<evidence type="ECO:0000256" key="1">
    <source>
        <dbReference type="SAM" id="MobiDB-lite"/>
    </source>
</evidence>
<dbReference type="Gene3D" id="3.60.10.10">
    <property type="entry name" value="Endonuclease/exonuclease/phosphatase"/>
    <property type="match status" value="1"/>
</dbReference>
<feature type="compositionally biased region" description="Low complexity" evidence="1">
    <location>
        <begin position="227"/>
        <end position="239"/>
    </location>
</feature>
<dbReference type="GO" id="GO:0046856">
    <property type="term" value="P:phosphatidylinositol dephosphorylation"/>
    <property type="evidence" value="ECO:0007669"/>
    <property type="project" value="InterPro"/>
</dbReference>
<comment type="caution">
    <text evidence="3">The sequence shown here is derived from an EMBL/GenBank/DDBJ whole genome shotgun (WGS) entry which is preliminary data.</text>
</comment>
<gene>
    <name evidence="3" type="ORF">N0V93_006882</name>
</gene>
<dbReference type="GO" id="GO:0004439">
    <property type="term" value="F:phosphatidylinositol-4,5-bisphosphate 5-phosphatase activity"/>
    <property type="evidence" value="ECO:0007669"/>
    <property type="project" value="TreeGrafter"/>
</dbReference>
<reference evidence="3" key="1">
    <citation type="submission" date="2022-10" db="EMBL/GenBank/DDBJ databases">
        <title>Tapping the CABI collections for fungal endophytes: first genome assemblies for Collariella, Neodidymelliopsis, Ascochyta clinopodiicola, Didymella pomorum, Didymosphaeria variabile, Neocosmospora piperis and Neocucurbitaria cava.</title>
        <authorList>
            <person name="Hill R."/>
        </authorList>
    </citation>
    <scope>NUCLEOTIDE SEQUENCE</scope>
    <source>
        <strain evidence="3">IMI 355082</strain>
    </source>
</reference>
<dbReference type="AlphaFoldDB" id="A0A9W8YQ82"/>
<feature type="compositionally biased region" description="Basic and acidic residues" evidence="1">
    <location>
        <begin position="184"/>
        <end position="196"/>
    </location>
</feature>
<evidence type="ECO:0000313" key="3">
    <source>
        <dbReference type="EMBL" id="KAJ4389414.1"/>
    </source>
</evidence>
<feature type="region of interest" description="Disordered" evidence="1">
    <location>
        <begin position="1"/>
        <end position="405"/>
    </location>
</feature>
<evidence type="ECO:0000259" key="2">
    <source>
        <dbReference type="SMART" id="SM00128"/>
    </source>
</evidence>
<feature type="compositionally biased region" description="Polar residues" evidence="1">
    <location>
        <begin position="344"/>
        <end position="388"/>
    </location>
</feature>
<dbReference type="Gene3D" id="2.130.10.10">
    <property type="entry name" value="YVTN repeat-like/Quinoprotein amine dehydrogenase"/>
    <property type="match status" value="1"/>
</dbReference>
<dbReference type="PANTHER" id="PTHR11200">
    <property type="entry name" value="INOSITOL 5-PHOSPHATASE"/>
    <property type="match status" value="1"/>
</dbReference>
<accession>A0A9W8YQ82</accession>
<dbReference type="PANTHER" id="PTHR11200:SF240">
    <property type="entry name" value="INOSITOL POLYPHOSPHATE 5-PHOSPHATASE C9G1.10C-RELATED"/>
    <property type="match status" value="1"/>
</dbReference>
<feature type="compositionally biased region" description="Pro residues" evidence="1">
    <location>
        <begin position="174"/>
        <end position="183"/>
    </location>
</feature>
<dbReference type="OrthoDB" id="2248459at2759"/>
<organism evidence="3 4">
    <name type="scientific">Gnomoniopsis smithogilvyi</name>
    <dbReference type="NCBI Taxonomy" id="1191159"/>
    <lineage>
        <taxon>Eukaryota</taxon>
        <taxon>Fungi</taxon>
        <taxon>Dikarya</taxon>
        <taxon>Ascomycota</taxon>
        <taxon>Pezizomycotina</taxon>
        <taxon>Sordariomycetes</taxon>
        <taxon>Sordariomycetidae</taxon>
        <taxon>Diaporthales</taxon>
        <taxon>Gnomoniaceae</taxon>
        <taxon>Gnomoniopsis</taxon>
    </lineage>
</organism>
<dbReference type="SMART" id="SM00128">
    <property type="entry name" value="IPPc"/>
    <property type="match status" value="1"/>
</dbReference>
<dbReference type="FunFam" id="3.60.10.10:FF:000036">
    <property type="entry name" value="Inositol polyphosphate phosphatase, putative"/>
    <property type="match status" value="1"/>
</dbReference>
<dbReference type="InterPro" id="IPR001680">
    <property type="entry name" value="WD40_rpt"/>
</dbReference>
<keyword evidence="4" id="KW-1185">Reference proteome</keyword>
<dbReference type="InterPro" id="IPR046985">
    <property type="entry name" value="IP5"/>
</dbReference>
<dbReference type="InterPro" id="IPR015943">
    <property type="entry name" value="WD40/YVTN_repeat-like_dom_sf"/>
</dbReference>
<feature type="compositionally biased region" description="Pro residues" evidence="1">
    <location>
        <begin position="327"/>
        <end position="336"/>
    </location>
</feature>
<sequence length="1153" mass="128253">MATPQKEAGPDGSSLKPVSSLLSHFENMGKDLPPSSAPPAQSLSRNASPGPRSDKASEPLAAAITKDPPPIPKKPGLAPALRDNGVLRSPLRSAFPPPPLTPRAALEAPELTVEPPHSPPKGRSPNIGGGDGSFLNPDDVVKPVTSPTITKPYKFPNRASSKDRGTSPNSKPAFKPPSPPPPRRSAELRRQREDNPRQSLDSPRFKRKSWIIDGAVDIATRPDISEKVSPFSSPPSSASPDEEMPPALPRRPRDPVPKAQTIQIGFAPPDRPPVHPATASRRREQEMDTNGSLRGQLTPDITGEPRPKIPPRPQSTAVDRPAAPAEKIPPPRPPRSMPAANPPSITTTNQKRTVSTPLQGVSPTRSSMQGRSNTVSHRNAEWSQSRQTAPPLPPADPRSGDVANAPLKHTDVIGAVSTAYPDASNVNRRPPYIRSGHHEIVTKSDPRNFDVSGDRVCASGHLTRVWSLRDGELLMSFAHGEGLKATAVAFKPGANVDEEGRRLWIGNNNGDLMEADVDSQTVTANKIGAHGRNEVIKIYRHFNELWTLDDAGTLHIWAPGDDHVPDMTGLPTQSFRVPKGHSFSMVVGDQLWHATGKEIRVFYPTLDGKSPFQVLLRCLMQDTAGEITSGCLLPSAPDKVYFGHSDGKVSVYSRKDYSCLELLNVSTFKINTLQAICGKIWAGYSNGKICVYDINQSPWLVKKEWQAHDNPLIKIIADRSGCYQLDRHQVLSLGADNTIRVWDGMLQEDWLEEEMKTKDVQYCQFDTLKAMIMTWNAGASTPNSLRYSDTDSTFIQNLLQSSDSPDILIFGFQELVDLEDKTATAKRFFKSKKKESDQERMSHQYRDWRDFLIRSLDDYMSGTLYHLLQTIHMVGLFTCVFVKSDVRDRVSNLSTAEVKRGMGGLHGNKGTIVVRFMVDDTSLCFFNCHLAAGQSQAQSRNNDITAILEAPILPVENNPSVRIDSFTGGGDGSMILDHELIILNGDLNYRIDTMSRDTVVMAVKQKNLSKLLERDQLLVARRRKPDFKLRIFEEMPITFAPTYKYDVGTDNYDTSEKKRAPAWCDRLLFRGNGRIQQVDYLRHEVRVSDHRPVTGKFELTVKRVKPKERALTWIECQQRFEDEREREVYQEKLYYLTRVIGYDKETSKGLIEG</sequence>
<name>A0A9W8YQ82_9PEZI</name>
<dbReference type="Proteomes" id="UP001140453">
    <property type="component" value="Unassembled WGS sequence"/>
</dbReference>
<dbReference type="InterPro" id="IPR036691">
    <property type="entry name" value="Endo/exonu/phosph_ase_sf"/>
</dbReference>
<dbReference type="SUPFAM" id="SSF56219">
    <property type="entry name" value="DNase I-like"/>
    <property type="match status" value="1"/>
</dbReference>
<protein>
    <recommendedName>
        <fullName evidence="2">Inositol polyphosphate-related phosphatase domain-containing protein</fullName>
    </recommendedName>
</protein>
<evidence type="ECO:0000313" key="4">
    <source>
        <dbReference type="Proteomes" id="UP001140453"/>
    </source>
</evidence>
<dbReference type="EMBL" id="JAPEVB010000004">
    <property type="protein sequence ID" value="KAJ4389414.1"/>
    <property type="molecule type" value="Genomic_DNA"/>
</dbReference>
<dbReference type="InterPro" id="IPR036322">
    <property type="entry name" value="WD40_repeat_dom_sf"/>
</dbReference>
<proteinExistence type="predicted"/>
<dbReference type="Pfam" id="PF22669">
    <property type="entry name" value="Exo_endo_phos2"/>
    <property type="match status" value="1"/>
</dbReference>
<dbReference type="SUPFAM" id="SSF50978">
    <property type="entry name" value="WD40 repeat-like"/>
    <property type="match status" value="1"/>
</dbReference>
<dbReference type="InterPro" id="IPR000300">
    <property type="entry name" value="IPPc"/>
</dbReference>